<dbReference type="AlphaFoldDB" id="A0A6J4JLN7"/>
<name>A0A6J4JLN7_9CHLR</name>
<proteinExistence type="predicted"/>
<dbReference type="EMBL" id="CADCTK010000799">
    <property type="protein sequence ID" value="CAA9281714.1"/>
    <property type="molecule type" value="Genomic_DNA"/>
</dbReference>
<feature type="non-terminal residue" evidence="1">
    <location>
        <position position="43"/>
    </location>
</feature>
<accession>A0A6J4JLN7</accession>
<sequence>DPPEYLHLRLCILAGALPPRARHFQGAAAAYGPRPRGLRAGAG</sequence>
<organism evidence="1">
    <name type="scientific">uncultured Chloroflexia bacterium</name>
    <dbReference type="NCBI Taxonomy" id="1672391"/>
    <lineage>
        <taxon>Bacteria</taxon>
        <taxon>Bacillati</taxon>
        <taxon>Chloroflexota</taxon>
        <taxon>Chloroflexia</taxon>
        <taxon>environmental samples</taxon>
    </lineage>
</organism>
<gene>
    <name evidence="1" type="ORF">AVDCRST_MAG26-3420</name>
</gene>
<protein>
    <submittedName>
        <fullName evidence="1">Uncharacterized protein</fullName>
    </submittedName>
</protein>
<feature type="non-terminal residue" evidence="1">
    <location>
        <position position="1"/>
    </location>
</feature>
<reference evidence="1" key="1">
    <citation type="submission" date="2020-02" db="EMBL/GenBank/DDBJ databases">
        <authorList>
            <person name="Meier V. D."/>
        </authorList>
    </citation>
    <scope>NUCLEOTIDE SEQUENCE</scope>
    <source>
        <strain evidence="1">AVDCRST_MAG26</strain>
    </source>
</reference>
<evidence type="ECO:0000313" key="1">
    <source>
        <dbReference type="EMBL" id="CAA9281714.1"/>
    </source>
</evidence>